<sequence>MLNIYIIRLGGVIRAYSRFIIPKLRSKRAEKGYFSKPNHRLSYIGLKETMYGIVAFCPANKLPAQNIRSTG</sequence>
<proteinExistence type="predicted"/>
<evidence type="ECO:0000313" key="1">
    <source>
        <dbReference type="EMBL" id="EFE50689.1"/>
    </source>
</evidence>
<accession>D4DMX1</accession>
<name>D4DMX1_NEIEG</name>
<comment type="caution">
    <text evidence="1">The sequence shown here is derived from an EMBL/GenBank/DDBJ whole genome shotgun (WGS) entry which is preliminary data.</text>
</comment>
<evidence type="ECO:0000313" key="2">
    <source>
        <dbReference type="Proteomes" id="UP000005536"/>
    </source>
</evidence>
<organism evidence="1 2">
    <name type="scientific">Neisseria elongata subsp. glycolytica ATCC 29315</name>
    <dbReference type="NCBI Taxonomy" id="546263"/>
    <lineage>
        <taxon>Bacteria</taxon>
        <taxon>Pseudomonadati</taxon>
        <taxon>Pseudomonadota</taxon>
        <taxon>Betaproteobacteria</taxon>
        <taxon>Neisseriales</taxon>
        <taxon>Neisseriaceae</taxon>
        <taxon>Neisseria</taxon>
    </lineage>
</organism>
<dbReference type="EMBL" id="ADBF01000012">
    <property type="protein sequence ID" value="EFE50689.1"/>
    <property type="molecule type" value="Genomic_DNA"/>
</dbReference>
<dbReference type="Proteomes" id="UP000005536">
    <property type="component" value="Unassembled WGS sequence"/>
</dbReference>
<dbReference type="AlphaFoldDB" id="D4DMX1"/>
<gene>
    <name evidence="1" type="ORF">NEIELOOT_00395</name>
</gene>
<reference evidence="1 2" key="1">
    <citation type="submission" date="2010-02" db="EMBL/GenBank/DDBJ databases">
        <authorList>
            <person name="Weinstock G."/>
            <person name="Sodergren E."/>
            <person name="Clifton S."/>
            <person name="Fulton L."/>
            <person name="Fulton B."/>
            <person name="Courtney L."/>
            <person name="Fronick C."/>
            <person name="Harrison M."/>
            <person name="Strong C."/>
            <person name="Farmer C."/>
            <person name="Delahaunty K."/>
            <person name="Markovic C."/>
            <person name="Hall O."/>
            <person name="Minx P."/>
            <person name="Tomlinson C."/>
            <person name="Mitreva M."/>
            <person name="Nelson J."/>
            <person name="Hou S."/>
            <person name="Wollam A."/>
            <person name="Pepin K.H."/>
            <person name="Johnson M."/>
            <person name="Bhonagiri V."/>
            <person name="Zhang X."/>
            <person name="Suruliraj S."/>
            <person name="Warren W."/>
            <person name="Chinwalla A."/>
            <person name="Mardis E.R."/>
            <person name="Wilson R.K."/>
        </authorList>
    </citation>
    <scope>NUCLEOTIDE SEQUENCE [LARGE SCALE GENOMIC DNA]</scope>
    <source>
        <strain evidence="1 2">ATCC 29315</strain>
    </source>
</reference>
<protein>
    <submittedName>
        <fullName evidence="1">Uncharacterized protein</fullName>
    </submittedName>
</protein>